<name>A0AAV0V162_HYABA</name>
<sequence length="270" mass="29709">MDDADNNVVGDLFCQNGEDNGYDPEDYVQTIDVGQLMPHFHISVADDDGGIPGSLFACNVWNGARCVAMYFAKHSDLVKGRNVVEFGAASALPSLVALHLGAKVAVMTDYPNELLLNNIEANVRRNEHLLGTGKRAVRGHLWGSDTVGILKCLVELPRVEVSQPSASTSERAVGSIDHRFDVAVVAECLWLHHLHEDLLRSIDSCMAPDAQVYVSFAHHVPGHEQNDLSFFTKAKDLYGFNATHLDTLASPHVFNKDLIVDQYLYVLTRS</sequence>
<evidence type="ECO:0000313" key="2">
    <source>
        <dbReference type="Proteomes" id="UP001162031"/>
    </source>
</evidence>
<dbReference type="GO" id="GO:0005737">
    <property type="term" value="C:cytoplasm"/>
    <property type="evidence" value="ECO:0007669"/>
    <property type="project" value="TreeGrafter"/>
</dbReference>
<reference evidence="1" key="1">
    <citation type="submission" date="2022-12" db="EMBL/GenBank/DDBJ databases">
        <authorList>
            <person name="Webb A."/>
        </authorList>
    </citation>
    <scope>NUCLEOTIDE SEQUENCE</scope>
    <source>
        <strain evidence="1">Hp1</strain>
    </source>
</reference>
<dbReference type="PANTHER" id="PTHR14614:SF10">
    <property type="entry name" value="PROTEIN N-TERMINAL AND LYSINE N-METHYLTRANSFERASE EFM7"/>
    <property type="match status" value="1"/>
</dbReference>
<keyword evidence="2" id="KW-1185">Reference proteome</keyword>
<protein>
    <recommendedName>
        <fullName evidence="3">Calmodulin-lysine N-methyltransferase</fullName>
    </recommendedName>
</protein>
<dbReference type="AlphaFoldDB" id="A0AAV0V162"/>
<dbReference type="Proteomes" id="UP001162031">
    <property type="component" value="Unassembled WGS sequence"/>
</dbReference>
<dbReference type="Pfam" id="PF10294">
    <property type="entry name" value="Methyltransf_16"/>
    <property type="match status" value="1"/>
</dbReference>
<evidence type="ECO:0000313" key="1">
    <source>
        <dbReference type="EMBL" id="CAI5742916.1"/>
    </source>
</evidence>
<dbReference type="EMBL" id="CANTFL010001482">
    <property type="protein sequence ID" value="CAI5742916.1"/>
    <property type="molecule type" value="Genomic_DNA"/>
</dbReference>
<gene>
    <name evidence="1" type="ORF">HBR001_LOCUS9219</name>
</gene>
<comment type="caution">
    <text evidence="1">The sequence shown here is derived from an EMBL/GenBank/DDBJ whole genome shotgun (WGS) entry which is preliminary data.</text>
</comment>
<dbReference type="InterPro" id="IPR029063">
    <property type="entry name" value="SAM-dependent_MTases_sf"/>
</dbReference>
<accession>A0AAV0V162</accession>
<proteinExistence type="predicted"/>
<dbReference type="SUPFAM" id="SSF53335">
    <property type="entry name" value="S-adenosyl-L-methionine-dependent methyltransferases"/>
    <property type="match status" value="1"/>
</dbReference>
<organism evidence="1 2">
    <name type="scientific">Hyaloperonospora brassicae</name>
    <name type="common">Brassica downy mildew</name>
    <name type="synonym">Peronospora brassicae</name>
    <dbReference type="NCBI Taxonomy" id="162125"/>
    <lineage>
        <taxon>Eukaryota</taxon>
        <taxon>Sar</taxon>
        <taxon>Stramenopiles</taxon>
        <taxon>Oomycota</taxon>
        <taxon>Peronosporomycetes</taxon>
        <taxon>Peronosporales</taxon>
        <taxon>Peronosporaceae</taxon>
        <taxon>Hyaloperonospora</taxon>
    </lineage>
</organism>
<dbReference type="Gene3D" id="3.40.50.150">
    <property type="entry name" value="Vaccinia Virus protein VP39"/>
    <property type="match status" value="1"/>
</dbReference>
<evidence type="ECO:0008006" key="3">
    <source>
        <dbReference type="Google" id="ProtNLM"/>
    </source>
</evidence>
<dbReference type="InterPro" id="IPR019410">
    <property type="entry name" value="Methyltransf_16"/>
</dbReference>
<dbReference type="PANTHER" id="PTHR14614">
    <property type="entry name" value="HEPATOCELLULAR CARCINOMA-ASSOCIATED ANTIGEN"/>
    <property type="match status" value="1"/>
</dbReference>